<dbReference type="Proteomes" id="UP001190700">
    <property type="component" value="Unassembled WGS sequence"/>
</dbReference>
<feature type="coiled-coil region" evidence="1">
    <location>
        <begin position="629"/>
        <end position="656"/>
    </location>
</feature>
<gene>
    <name evidence="3" type="ORF">CYMTET_21380</name>
</gene>
<protein>
    <recommendedName>
        <fullName evidence="5">Letm1 RBD domain-containing protein</fullName>
    </recommendedName>
</protein>
<feature type="region of interest" description="Disordered" evidence="2">
    <location>
        <begin position="708"/>
        <end position="728"/>
    </location>
</feature>
<keyword evidence="4" id="KW-1185">Reference proteome</keyword>
<evidence type="ECO:0000313" key="3">
    <source>
        <dbReference type="EMBL" id="KAK3270213.1"/>
    </source>
</evidence>
<feature type="coiled-coil region" evidence="1">
    <location>
        <begin position="366"/>
        <end position="393"/>
    </location>
</feature>
<evidence type="ECO:0000256" key="1">
    <source>
        <dbReference type="SAM" id="Coils"/>
    </source>
</evidence>
<dbReference type="AlphaFoldDB" id="A0AAE0L308"/>
<proteinExistence type="predicted"/>
<dbReference type="EMBL" id="LGRX02010522">
    <property type="protein sequence ID" value="KAK3270213.1"/>
    <property type="molecule type" value="Genomic_DNA"/>
</dbReference>
<evidence type="ECO:0000256" key="2">
    <source>
        <dbReference type="SAM" id="MobiDB-lite"/>
    </source>
</evidence>
<comment type="caution">
    <text evidence="3">The sequence shown here is derived from an EMBL/GenBank/DDBJ whole genome shotgun (WGS) entry which is preliminary data.</text>
</comment>
<evidence type="ECO:0008006" key="5">
    <source>
        <dbReference type="Google" id="ProtNLM"/>
    </source>
</evidence>
<feature type="region of interest" description="Disordered" evidence="2">
    <location>
        <begin position="79"/>
        <end position="115"/>
    </location>
</feature>
<accession>A0AAE0L308</accession>
<evidence type="ECO:0000313" key="4">
    <source>
        <dbReference type="Proteomes" id="UP001190700"/>
    </source>
</evidence>
<name>A0AAE0L308_9CHLO</name>
<sequence length="728" mass="81241">MNTPVQSTFRVLSADRSLVRISSPSRVAGQFSTISNVGCCTEKNSRWGPVAGKSREKLSVFSQRFLSPQREPQYSPRWRRIRASGETIPSTVGDSDPAGNEDRGETVDEEPGLQNVPVLAYDRDTSLEEQMPSERLKRLEALMQLRRFYRALAEAERLIVKALEMEDFQDGGLNLFGRLEEECAVLDANLEPECIARNVLQVVEMCQKMQDVATRLQINFKVIKDKEVLQKICKEEDVPSAMDKIEARVEVVFGSIAESVASMRAELPYGSMDEAARLAREVVEKQQEFREKGQRVVERVGQGAAVAEDAIGSGIARIRERPLEAISDATEYTKGVWNRLNGGGGAATSLYEVLEQSDLPRPKPQLAEQERAQVALTLELEKLDKNLRETSKEREKGLRSKDVLDRARTAAELRAMDDKVNDLRLTMAVRTLELELGRVYRALEEEAIEIPIGGLFRDREIALLIAEFGVLEASLGKLAYHVENDEMLLIEDSHIAGLATDIPDLKNRLGILDDPNAMALDVTFQRFDIWLTESKAKVVEGATFISRGVRLLGSDIWNSLGMIGTTLQGSSLKTREVLALRRTARDVLTFPLFAAILIAPLSPVGHVLAFSFLQKYFPGLFPSQFSNRRQELMGRYEELTRELREAEEAADAEVETGALQAAEVAVNNLMKARLKEEANMNDVLLTDIESAPKVQELRKLTQVAAGAAVSYEEEEEAGEDEKKSKKDK</sequence>
<organism evidence="3 4">
    <name type="scientific">Cymbomonas tetramitiformis</name>
    <dbReference type="NCBI Taxonomy" id="36881"/>
    <lineage>
        <taxon>Eukaryota</taxon>
        <taxon>Viridiplantae</taxon>
        <taxon>Chlorophyta</taxon>
        <taxon>Pyramimonadophyceae</taxon>
        <taxon>Pyramimonadales</taxon>
        <taxon>Pyramimonadaceae</taxon>
        <taxon>Cymbomonas</taxon>
    </lineage>
</organism>
<keyword evidence="1" id="KW-0175">Coiled coil</keyword>
<reference evidence="3 4" key="1">
    <citation type="journal article" date="2015" name="Genome Biol. Evol.">
        <title>Comparative Genomics of a Bacterivorous Green Alga Reveals Evolutionary Causalities and Consequences of Phago-Mixotrophic Mode of Nutrition.</title>
        <authorList>
            <person name="Burns J.A."/>
            <person name="Paasch A."/>
            <person name="Narechania A."/>
            <person name="Kim E."/>
        </authorList>
    </citation>
    <scope>NUCLEOTIDE SEQUENCE [LARGE SCALE GENOMIC DNA]</scope>
    <source>
        <strain evidence="3 4">PLY_AMNH</strain>
    </source>
</reference>